<gene>
    <name evidence="9" type="ORF">WMSIL1_LOCUS11319</name>
</gene>
<evidence type="ECO:0000256" key="5">
    <source>
        <dbReference type="SAM" id="MobiDB-lite"/>
    </source>
</evidence>
<dbReference type="InterPro" id="IPR051022">
    <property type="entry name" value="Notch_Cell-Fate_Det"/>
</dbReference>
<keyword evidence="6" id="KW-1133">Transmembrane helix</keyword>
<organism evidence="9 10">
    <name type="scientific">Hymenolepis diminuta</name>
    <name type="common">Rat tapeworm</name>
    <dbReference type="NCBI Taxonomy" id="6216"/>
    <lineage>
        <taxon>Eukaryota</taxon>
        <taxon>Metazoa</taxon>
        <taxon>Spiralia</taxon>
        <taxon>Lophotrochozoa</taxon>
        <taxon>Platyhelminthes</taxon>
        <taxon>Cestoda</taxon>
        <taxon>Eucestoda</taxon>
        <taxon>Cyclophyllidea</taxon>
        <taxon>Hymenolepididae</taxon>
        <taxon>Hymenolepis</taxon>
    </lineage>
</organism>
<evidence type="ECO:0000313" key="9">
    <source>
        <dbReference type="EMBL" id="VUZ52969.1"/>
    </source>
</evidence>
<dbReference type="Gene3D" id="2.10.25.10">
    <property type="entry name" value="Laminin"/>
    <property type="match status" value="1"/>
</dbReference>
<protein>
    <recommendedName>
        <fullName evidence="8">EGF-like domain-containing protein</fullName>
    </recommendedName>
</protein>
<comment type="caution">
    <text evidence="4">Lacks conserved residue(s) required for the propagation of feature annotation.</text>
</comment>
<evidence type="ECO:0000313" key="10">
    <source>
        <dbReference type="Proteomes" id="UP000321570"/>
    </source>
</evidence>
<evidence type="ECO:0000256" key="3">
    <source>
        <dbReference type="ARBA" id="ARBA00023157"/>
    </source>
</evidence>
<dbReference type="SUPFAM" id="SSF57196">
    <property type="entry name" value="EGF/Laminin"/>
    <property type="match status" value="2"/>
</dbReference>
<reference evidence="9 10" key="1">
    <citation type="submission" date="2019-07" db="EMBL/GenBank/DDBJ databases">
        <authorList>
            <person name="Jastrzebski P J."/>
            <person name="Paukszto L."/>
            <person name="Jastrzebski P J."/>
        </authorList>
    </citation>
    <scope>NUCLEOTIDE SEQUENCE [LARGE SCALE GENOMIC DNA]</scope>
    <source>
        <strain evidence="9 10">WMS-il1</strain>
    </source>
</reference>
<keyword evidence="6" id="KW-0812">Transmembrane</keyword>
<feature type="disulfide bond" evidence="4">
    <location>
        <begin position="132"/>
        <end position="141"/>
    </location>
</feature>
<dbReference type="PROSITE" id="PS50026">
    <property type="entry name" value="EGF_3"/>
    <property type="match status" value="3"/>
</dbReference>
<feature type="disulfide bond" evidence="4">
    <location>
        <begin position="71"/>
        <end position="88"/>
    </location>
</feature>
<dbReference type="CDD" id="cd00054">
    <property type="entry name" value="EGF_CA"/>
    <property type="match status" value="1"/>
</dbReference>
<dbReference type="SMART" id="SM00181">
    <property type="entry name" value="EGF"/>
    <property type="match status" value="3"/>
</dbReference>
<keyword evidence="10" id="KW-1185">Reference proteome</keyword>
<dbReference type="InterPro" id="IPR000742">
    <property type="entry name" value="EGF"/>
</dbReference>
<accession>A0A564Z0Z9</accession>
<evidence type="ECO:0000256" key="1">
    <source>
        <dbReference type="ARBA" id="ARBA00022536"/>
    </source>
</evidence>
<feature type="domain" description="EGF-like" evidence="8">
    <location>
        <begin position="264"/>
        <end position="302"/>
    </location>
</feature>
<feature type="domain" description="EGF-like" evidence="8">
    <location>
        <begin position="64"/>
        <end position="100"/>
    </location>
</feature>
<evidence type="ECO:0000256" key="4">
    <source>
        <dbReference type="PROSITE-ProRule" id="PRU00076"/>
    </source>
</evidence>
<sequence>MLSEMTYRQVINGFSFCLILAIFLGSDAQGPMLNFNSPFLNTTSQLSPPPTAITKHRSTREAYIPQYCSKCSEGSVCLVFEGEDERQCFCRPDYYGEFCDQLILKLPETCTKTACENGGICQQGTGQTTCICPINYVGTNCSRVALWVQVEMNIDGSQVHWDGSNQTASAVGDVACNQLIISIKRGQDPILATSIIDCHLKHLEKTKIADAEGMRLKVLLKFDPKYNETAFDAANVIEVLQTAPYFSHFIRGDFVRDKTANITNFDVCKSSMQDCSPSATCSFNGLSYTCQCPRFYTDGGAIDGKLPGRYCYHSFISGFSLGCLIIVPALIAALVVLFYYRRYQAQKAWITPSNDDSDSVELVSAQHPKYSA</sequence>
<dbReference type="AlphaFoldDB" id="A0A564Z0Z9"/>
<keyword evidence="3 4" id="KW-1015">Disulfide bond</keyword>
<keyword evidence="2" id="KW-0677">Repeat</keyword>
<evidence type="ECO:0000259" key="8">
    <source>
        <dbReference type="PROSITE" id="PS50026"/>
    </source>
</evidence>
<feature type="region of interest" description="Disordered" evidence="5">
    <location>
        <begin position="352"/>
        <end position="372"/>
    </location>
</feature>
<dbReference type="EMBL" id="CABIJS010000543">
    <property type="protein sequence ID" value="VUZ52969.1"/>
    <property type="molecule type" value="Genomic_DNA"/>
</dbReference>
<keyword evidence="6" id="KW-0472">Membrane</keyword>
<dbReference type="Proteomes" id="UP000321570">
    <property type="component" value="Unassembled WGS sequence"/>
</dbReference>
<feature type="domain" description="EGF-like" evidence="8">
    <location>
        <begin position="106"/>
        <end position="142"/>
    </location>
</feature>
<name>A0A564Z0Z9_HYMDI</name>
<feature type="disulfide bond" evidence="4">
    <location>
        <begin position="90"/>
        <end position="99"/>
    </location>
</feature>
<evidence type="ECO:0000256" key="6">
    <source>
        <dbReference type="SAM" id="Phobius"/>
    </source>
</evidence>
<keyword evidence="1 4" id="KW-0245">EGF-like domain</keyword>
<proteinExistence type="predicted"/>
<feature type="chain" id="PRO_5022151966" description="EGF-like domain-containing protein" evidence="7">
    <location>
        <begin position="29"/>
        <end position="372"/>
    </location>
</feature>
<dbReference type="PROSITE" id="PS00022">
    <property type="entry name" value="EGF_1"/>
    <property type="match status" value="2"/>
</dbReference>
<dbReference type="PANTHER" id="PTHR24049">
    <property type="entry name" value="CRUMBS FAMILY MEMBER"/>
    <property type="match status" value="1"/>
</dbReference>
<feature type="transmembrane region" description="Helical" evidence="6">
    <location>
        <begin position="315"/>
        <end position="340"/>
    </location>
</feature>
<keyword evidence="7" id="KW-0732">Signal</keyword>
<feature type="signal peptide" evidence="7">
    <location>
        <begin position="1"/>
        <end position="28"/>
    </location>
</feature>
<evidence type="ECO:0000256" key="7">
    <source>
        <dbReference type="SAM" id="SignalP"/>
    </source>
</evidence>
<evidence type="ECO:0000256" key="2">
    <source>
        <dbReference type="ARBA" id="ARBA00022737"/>
    </source>
</evidence>